<dbReference type="RefSeq" id="WP_146901646.1">
    <property type="nucleotide sequence ID" value="NZ_BAAARM010000002.1"/>
</dbReference>
<keyword evidence="1" id="KW-0812">Transmembrane</keyword>
<protein>
    <submittedName>
        <fullName evidence="2">Uncharacterized protein</fullName>
    </submittedName>
</protein>
<evidence type="ECO:0000313" key="2">
    <source>
        <dbReference type="EMBL" id="GEO33544.1"/>
    </source>
</evidence>
<keyword evidence="3" id="KW-1185">Reference proteome</keyword>
<accession>A0A512DAP3</accession>
<feature type="transmembrane region" description="Helical" evidence="1">
    <location>
        <begin position="159"/>
        <end position="183"/>
    </location>
</feature>
<evidence type="ECO:0000313" key="3">
    <source>
        <dbReference type="Proteomes" id="UP000321181"/>
    </source>
</evidence>
<gene>
    <name evidence="2" type="ORF">CAE01nite_12690</name>
</gene>
<sequence>MVRSTAVQRPAGRRGLALVGLTGALLSGIGDVLILGRPCSGRDFDHAAGMVPPHIDADATWRSLWNGAALPVRRIRAGTLTGDVGIALLQWRAMRGIGRTLPAGRERQIAEASATAFAVAGVLTHQCCGTVILAYRKAREEALGSDDEARRSPRSATPLLAISTAATLGALAAYSAGLTVAALRRPDSASAWQSVVTPLPSVMATLLSFGALPAPVGGYARPASISIGLMAYFAVTAASGQRWSDRRAAGSMVS</sequence>
<keyword evidence="1" id="KW-0472">Membrane</keyword>
<organism evidence="2 3">
    <name type="scientific">Cellulomonas aerilata</name>
    <dbReference type="NCBI Taxonomy" id="515326"/>
    <lineage>
        <taxon>Bacteria</taxon>
        <taxon>Bacillati</taxon>
        <taxon>Actinomycetota</taxon>
        <taxon>Actinomycetes</taxon>
        <taxon>Micrococcales</taxon>
        <taxon>Cellulomonadaceae</taxon>
        <taxon>Cellulomonas</taxon>
    </lineage>
</organism>
<dbReference type="OrthoDB" id="4832861at2"/>
<dbReference type="AlphaFoldDB" id="A0A512DAP3"/>
<keyword evidence="1" id="KW-1133">Transmembrane helix</keyword>
<dbReference type="Proteomes" id="UP000321181">
    <property type="component" value="Unassembled WGS sequence"/>
</dbReference>
<reference evidence="2 3" key="1">
    <citation type="submission" date="2019-07" db="EMBL/GenBank/DDBJ databases">
        <title>Whole genome shotgun sequence of Cellulomonas aerilata NBRC 106308.</title>
        <authorList>
            <person name="Hosoyama A."/>
            <person name="Uohara A."/>
            <person name="Ohji S."/>
            <person name="Ichikawa N."/>
        </authorList>
    </citation>
    <scope>NUCLEOTIDE SEQUENCE [LARGE SCALE GENOMIC DNA]</scope>
    <source>
        <strain evidence="2 3">NBRC 106308</strain>
    </source>
</reference>
<dbReference type="InterPro" id="IPR046475">
    <property type="entry name" value="DUF6796"/>
</dbReference>
<evidence type="ECO:0000256" key="1">
    <source>
        <dbReference type="SAM" id="Phobius"/>
    </source>
</evidence>
<feature type="transmembrane region" description="Helical" evidence="1">
    <location>
        <begin position="219"/>
        <end position="238"/>
    </location>
</feature>
<comment type="caution">
    <text evidence="2">The sequence shown here is derived from an EMBL/GenBank/DDBJ whole genome shotgun (WGS) entry which is preliminary data.</text>
</comment>
<proteinExistence type="predicted"/>
<name>A0A512DAP3_9CELL</name>
<dbReference type="EMBL" id="BJYY01000010">
    <property type="protein sequence ID" value="GEO33544.1"/>
    <property type="molecule type" value="Genomic_DNA"/>
</dbReference>
<dbReference type="Pfam" id="PF20599">
    <property type="entry name" value="DUF6796"/>
    <property type="match status" value="1"/>
</dbReference>